<keyword evidence="3" id="KW-0507">mRNA processing</keyword>
<dbReference type="EMBL" id="KQ965754">
    <property type="protein sequence ID" value="KXS16249.1"/>
    <property type="molecule type" value="Genomic_DNA"/>
</dbReference>
<evidence type="ECO:0000256" key="7">
    <source>
        <dbReference type="ARBA" id="ARBA00023187"/>
    </source>
</evidence>
<dbReference type="FunFam" id="3.30.70.330:FF:000059">
    <property type="entry name" value="splicing factor 3B subunit 4"/>
    <property type="match status" value="1"/>
</dbReference>
<dbReference type="InterPro" id="IPR012677">
    <property type="entry name" value="Nucleotide-bd_a/b_plait_sf"/>
</dbReference>
<dbReference type="SMART" id="SM00360">
    <property type="entry name" value="RRM"/>
    <property type="match status" value="2"/>
</dbReference>
<dbReference type="GO" id="GO:0005686">
    <property type="term" value="C:U2 snRNP"/>
    <property type="evidence" value="ECO:0007669"/>
    <property type="project" value="TreeGrafter"/>
</dbReference>
<dbReference type="GO" id="GO:0006397">
    <property type="term" value="P:mRNA processing"/>
    <property type="evidence" value="ECO:0007669"/>
    <property type="project" value="UniProtKB-KW"/>
</dbReference>
<dbReference type="Proteomes" id="UP000070544">
    <property type="component" value="Unassembled WGS sequence"/>
</dbReference>
<evidence type="ECO:0000256" key="10">
    <source>
        <dbReference type="PROSITE-ProRule" id="PRU00176"/>
    </source>
</evidence>
<keyword evidence="5" id="KW-0677">Repeat</keyword>
<evidence type="ECO:0000256" key="3">
    <source>
        <dbReference type="ARBA" id="ARBA00022664"/>
    </source>
</evidence>
<keyword evidence="8" id="KW-0539">Nucleus</keyword>
<dbReference type="PROSITE" id="PS50102">
    <property type="entry name" value="RRM"/>
    <property type="match status" value="2"/>
</dbReference>
<dbReference type="OrthoDB" id="10259687at2759"/>
<dbReference type="InterPro" id="IPR000504">
    <property type="entry name" value="RRM_dom"/>
</dbReference>
<dbReference type="STRING" id="1344416.A0A139AHT0"/>
<evidence type="ECO:0000259" key="11">
    <source>
        <dbReference type="PROSITE" id="PS50102"/>
    </source>
</evidence>
<feature type="domain" description="RRM" evidence="11">
    <location>
        <begin position="99"/>
        <end position="178"/>
    </location>
</feature>
<keyword evidence="6 10" id="KW-0694">RNA-binding</keyword>
<protein>
    <recommendedName>
        <fullName evidence="9">Splicing factor 3B subunit 4</fullName>
    </recommendedName>
</protein>
<dbReference type="PANTHER" id="PTHR48030:SF3">
    <property type="entry name" value="SPLICING FACTOR 3B SUBUNIT 4"/>
    <property type="match status" value="1"/>
</dbReference>
<organism evidence="12 13">
    <name type="scientific">Gonapodya prolifera (strain JEL478)</name>
    <name type="common">Monoblepharis prolifera</name>
    <dbReference type="NCBI Taxonomy" id="1344416"/>
    <lineage>
        <taxon>Eukaryota</taxon>
        <taxon>Fungi</taxon>
        <taxon>Fungi incertae sedis</taxon>
        <taxon>Chytridiomycota</taxon>
        <taxon>Chytridiomycota incertae sedis</taxon>
        <taxon>Monoblepharidomycetes</taxon>
        <taxon>Monoblepharidales</taxon>
        <taxon>Gonapodyaceae</taxon>
        <taxon>Gonapodya</taxon>
    </lineage>
</organism>
<dbReference type="GO" id="GO:0071011">
    <property type="term" value="C:precatalytic spliceosome"/>
    <property type="evidence" value="ECO:0007669"/>
    <property type="project" value="TreeGrafter"/>
</dbReference>
<keyword evidence="4" id="KW-0747">Spliceosome</keyword>
<evidence type="ECO:0000313" key="13">
    <source>
        <dbReference type="Proteomes" id="UP000070544"/>
    </source>
</evidence>
<evidence type="ECO:0000313" key="12">
    <source>
        <dbReference type="EMBL" id="KXS16249.1"/>
    </source>
</evidence>
<evidence type="ECO:0000256" key="9">
    <source>
        <dbReference type="ARBA" id="ARBA00070533"/>
    </source>
</evidence>
<evidence type="ECO:0000256" key="2">
    <source>
        <dbReference type="ARBA" id="ARBA00008363"/>
    </source>
</evidence>
<comment type="subcellular location">
    <subcellularLocation>
        <location evidence="1">Nucleus</location>
    </subcellularLocation>
</comment>
<dbReference type="GO" id="GO:0005730">
    <property type="term" value="C:nucleolus"/>
    <property type="evidence" value="ECO:0007669"/>
    <property type="project" value="TreeGrafter"/>
</dbReference>
<dbReference type="Gene3D" id="3.30.70.330">
    <property type="match status" value="2"/>
</dbReference>
<dbReference type="GO" id="GO:0008380">
    <property type="term" value="P:RNA splicing"/>
    <property type="evidence" value="ECO:0007669"/>
    <property type="project" value="UniProtKB-KW"/>
</dbReference>
<evidence type="ECO:0000256" key="6">
    <source>
        <dbReference type="ARBA" id="ARBA00022884"/>
    </source>
</evidence>
<evidence type="ECO:0000256" key="8">
    <source>
        <dbReference type="ARBA" id="ARBA00023242"/>
    </source>
</evidence>
<dbReference type="InterPro" id="IPR034158">
    <property type="entry name" value="SF3B4_RRM1"/>
</dbReference>
<name>A0A139AHT0_GONPJ</name>
<accession>A0A139AHT0</accession>
<proteinExistence type="inferred from homology"/>
<dbReference type="FunFam" id="3.30.70.330:FF:000121">
    <property type="entry name" value="Splicing factor 3b subunit 4"/>
    <property type="match status" value="1"/>
</dbReference>
<evidence type="ECO:0000256" key="4">
    <source>
        <dbReference type="ARBA" id="ARBA00022728"/>
    </source>
</evidence>
<dbReference type="PANTHER" id="PTHR48030">
    <property type="entry name" value="SPLICING FACTOR 3B SUBUNIT 4"/>
    <property type="match status" value="1"/>
</dbReference>
<dbReference type="GO" id="GO:0048026">
    <property type="term" value="P:positive regulation of mRNA splicing, via spliceosome"/>
    <property type="evidence" value="ECO:0007669"/>
    <property type="project" value="TreeGrafter"/>
</dbReference>
<keyword evidence="13" id="KW-1185">Reference proteome</keyword>
<gene>
    <name evidence="12" type="ORF">M427DRAFT_97910</name>
</gene>
<dbReference type="InterPro" id="IPR034159">
    <property type="entry name" value="SF3B4_RRM2"/>
</dbReference>
<evidence type="ECO:0000256" key="1">
    <source>
        <dbReference type="ARBA" id="ARBA00004123"/>
    </source>
</evidence>
<dbReference type="OMA" id="IVWELMI"/>
<dbReference type="InterPro" id="IPR052084">
    <property type="entry name" value="SF3B4_spliceosome_assoc"/>
</dbReference>
<dbReference type="CDD" id="cd12334">
    <property type="entry name" value="RRM1_SF3B4"/>
    <property type="match status" value="1"/>
</dbReference>
<dbReference type="InterPro" id="IPR035979">
    <property type="entry name" value="RBD_domain_sf"/>
</dbReference>
<dbReference type="CDD" id="cd12335">
    <property type="entry name" value="RRM2_SF3B4"/>
    <property type="match status" value="1"/>
</dbReference>
<dbReference type="AlphaFoldDB" id="A0A139AHT0"/>
<keyword evidence="7" id="KW-0508">mRNA splicing</keyword>
<comment type="similarity">
    <text evidence="2">Belongs to the SF3B4 family.</text>
</comment>
<dbReference type="SUPFAM" id="SSF54928">
    <property type="entry name" value="RNA-binding domain, RBD"/>
    <property type="match status" value="1"/>
</dbReference>
<dbReference type="Pfam" id="PF00076">
    <property type="entry name" value="RRM_1"/>
    <property type="match status" value="2"/>
</dbReference>
<sequence length="212" mass="23865">MAQQQYERNQDNTCYVGNLDEKISDALIWELFLQAGPVVNVYLPKDRVTMLHQGYGFVEFNTEEDADYAIRIMNMVKLYGKPIRVNKASSDRKNLDIGATLFVGGLDPEVDEKMLYDTFSQFGQIVQPPKIAREPESGVSKGYGFVSFDNFESSDAAIEALNGQFLMNKTLNVNYGFKKDGKGERHGSAAERLLAAQMRKQQASQPNRMVSK</sequence>
<feature type="domain" description="RRM" evidence="11">
    <location>
        <begin position="12"/>
        <end position="90"/>
    </location>
</feature>
<reference evidence="12 13" key="1">
    <citation type="journal article" date="2015" name="Genome Biol. Evol.">
        <title>Phylogenomic analyses indicate that early fungi evolved digesting cell walls of algal ancestors of land plants.</title>
        <authorList>
            <person name="Chang Y."/>
            <person name="Wang S."/>
            <person name="Sekimoto S."/>
            <person name="Aerts A.L."/>
            <person name="Choi C."/>
            <person name="Clum A."/>
            <person name="LaButti K.M."/>
            <person name="Lindquist E.A."/>
            <person name="Yee Ngan C."/>
            <person name="Ohm R.A."/>
            <person name="Salamov A.A."/>
            <person name="Grigoriev I.V."/>
            <person name="Spatafora J.W."/>
            <person name="Berbee M.L."/>
        </authorList>
    </citation>
    <scope>NUCLEOTIDE SEQUENCE [LARGE SCALE GENOMIC DNA]</scope>
    <source>
        <strain evidence="12 13">JEL478</strain>
    </source>
</reference>
<dbReference type="GO" id="GO:0003723">
    <property type="term" value="F:RNA binding"/>
    <property type="evidence" value="ECO:0007669"/>
    <property type="project" value="UniProtKB-UniRule"/>
</dbReference>
<evidence type="ECO:0000256" key="5">
    <source>
        <dbReference type="ARBA" id="ARBA00022737"/>
    </source>
</evidence>